<dbReference type="InterPro" id="IPR058163">
    <property type="entry name" value="LysR-type_TF_proteobact-type"/>
</dbReference>
<dbReference type="SUPFAM" id="SSF53850">
    <property type="entry name" value="Periplasmic binding protein-like II"/>
    <property type="match status" value="1"/>
</dbReference>
<dbReference type="PROSITE" id="PS50931">
    <property type="entry name" value="HTH_LYSR"/>
    <property type="match status" value="1"/>
</dbReference>
<comment type="similarity">
    <text evidence="1">Belongs to the LysR transcriptional regulatory family.</text>
</comment>
<organism evidence="6 7">
    <name type="scientific">Mesorhizobium alhagi CCNWXJ12-2</name>
    <dbReference type="NCBI Taxonomy" id="1107882"/>
    <lineage>
        <taxon>Bacteria</taxon>
        <taxon>Pseudomonadati</taxon>
        <taxon>Pseudomonadota</taxon>
        <taxon>Alphaproteobacteria</taxon>
        <taxon>Hyphomicrobiales</taxon>
        <taxon>Phyllobacteriaceae</taxon>
        <taxon>Allomesorhizobium</taxon>
    </lineage>
</organism>
<evidence type="ECO:0000259" key="5">
    <source>
        <dbReference type="PROSITE" id="PS50931"/>
    </source>
</evidence>
<dbReference type="PATRIC" id="fig|1107882.3.peg.3667"/>
<accession>H0HUA5</accession>
<dbReference type="GO" id="GO:0006351">
    <property type="term" value="P:DNA-templated transcription"/>
    <property type="evidence" value="ECO:0007669"/>
    <property type="project" value="TreeGrafter"/>
</dbReference>
<sequence length="299" mass="32809">MDRLDAMSVLLAVVETGSLSAASRQIGMPLATVSRRISELEGYLRTRLINRSSRRIALTEAGQSYVESCRRILEQVTEAEQAAQGEFRVPRGHLVITTPVVFGRLHVLPVVVEFLKLYPEISIRIAQMDRVINLLEEHVDLAVRIAELPDSSLVARRVGEIRRVLCASPAYFAQRSGPKRPEDLSNHDCVTFENLASSTIWTFRDGQSEVSVPVSSRLVVNTAEAAIDAAIAGGGITRVLSYQIADAVAAGTLVTCLETFELKPWPVSLVHTGQGPLPLKLRTFLDFATPRLKAKLTGR</sequence>
<proteinExistence type="inferred from homology"/>
<dbReference type="InterPro" id="IPR000847">
    <property type="entry name" value="LysR_HTH_N"/>
</dbReference>
<dbReference type="OrthoDB" id="9786526at2"/>
<evidence type="ECO:0000256" key="1">
    <source>
        <dbReference type="ARBA" id="ARBA00009437"/>
    </source>
</evidence>
<dbReference type="GO" id="GO:0043565">
    <property type="term" value="F:sequence-specific DNA binding"/>
    <property type="evidence" value="ECO:0007669"/>
    <property type="project" value="TreeGrafter"/>
</dbReference>
<dbReference type="Proteomes" id="UP000003250">
    <property type="component" value="Unassembled WGS sequence"/>
</dbReference>
<evidence type="ECO:0000313" key="6">
    <source>
        <dbReference type="EMBL" id="EHK55741.1"/>
    </source>
</evidence>
<name>H0HUA5_9HYPH</name>
<dbReference type="InterPro" id="IPR036388">
    <property type="entry name" value="WH-like_DNA-bd_sf"/>
</dbReference>
<dbReference type="InterPro" id="IPR005119">
    <property type="entry name" value="LysR_subst-bd"/>
</dbReference>
<dbReference type="EMBL" id="AHAM01000149">
    <property type="protein sequence ID" value="EHK55741.1"/>
    <property type="molecule type" value="Genomic_DNA"/>
</dbReference>
<dbReference type="Pfam" id="PF03466">
    <property type="entry name" value="LysR_substrate"/>
    <property type="match status" value="1"/>
</dbReference>
<dbReference type="Pfam" id="PF00126">
    <property type="entry name" value="HTH_1"/>
    <property type="match status" value="1"/>
</dbReference>
<evidence type="ECO:0000313" key="7">
    <source>
        <dbReference type="Proteomes" id="UP000003250"/>
    </source>
</evidence>
<keyword evidence="2" id="KW-0805">Transcription regulation</keyword>
<dbReference type="InterPro" id="IPR036390">
    <property type="entry name" value="WH_DNA-bd_sf"/>
</dbReference>
<dbReference type="PANTHER" id="PTHR30537:SF5">
    <property type="entry name" value="HTH-TYPE TRANSCRIPTIONAL ACTIVATOR TTDR-RELATED"/>
    <property type="match status" value="1"/>
</dbReference>
<keyword evidence="7" id="KW-1185">Reference proteome</keyword>
<evidence type="ECO:0000256" key="2">
    <source>
        <dbReference type="ARBA" id="ARBA00023015"/>
    </source>
</evidence>
<dbReference type="Gene3D" id="1.10.10.10">
    <property type="entry name" value="Winged helix-like DNA-binding domain superfamily/Winged helix DNA-binding domain"/>
    <property type="match status" value="1"/>
</dbReference>
<dbReference type="PANTHER" id="PTHR30537">
    <property type="entry name" value="HTH-TYPE TRANSCRIPTIONAL REGULATOR"/>
    <property type="match status" value="1"/>
</dbReference>
<dbReference type="Gene3D" id="3.40.190.290">
    <property type="match status" value="1"/>
</dbReference>
<reference evidence="6 7" key="1">
    <citation type="journal article" date="2012" name="J. Bacteriol.">
        <title>Draft Genome Sequence of Mesorhizobium alhagi CCNWXJ12-2T, a Novel Salt-Resistant Species Isolated from the Desert of Northwestern China.</title>
        <authorList>
            <person name="Zhou M."/>
            <person name="Chen W."/>
            <person name="Chen H."/>
            <person name="Wei G."/>
        </authorList>
    </citation>
    <scope>NUCLEOTIDE SEQUENCE [LARGE SCALE GENOMIC DNA]</scope>
    <source>
        <strain evidence="6 7">CCNWXJ12-2</strain>
    </source>
</reference>
<dbReference type="SUPFAM" id="SSF46785">
    <property type="entry name" value="Winged helix' DNA-binding domain"/>
    <property type="match status" value="1"/>
</dbReference>
<dbReference type="GO" id="GO:0003700">
    <property type="term" value="F:DNA-binding transcription factor activity"/>
    <property type="evidence" value="ECO:0007669"/>
    <property type="project" value="InterPro"/>
</dbReference>
<dbReference type="RefSeq" id="WP_008837365.1">
    <property type="nucleotide sequence ID" value="NZ_AHAM01000149.1"/>
</dbReference>
<dbReference type="CDD" id="cd08471">
    <property type="entry name" value="PBP2_CrgA_like_2"/>
    <property type="match status" value="1"/>
</dbReference>
<evidence type="ECO:0000256" key="3">
    <source>
        <dbReference type="ARBA" id="ARBA00023125"/>
    </source>
</evidence>
<dbReference type="AlphaFoldDB" id="H0HUA5"/>
<dbReference type="FunFam" id="1.10.10.10:FF:000001">
    <property type="entry name" value="LysR family transcriptional regulator"/>
    <property type="match status" value="1"/>
</dbReference>
<feature type="domain" description="HTH lysR-type" evidence="5">
    <location>
        <begin position="1"/>
        <end position="59"/>
    </location>
</feature>
<protein>
    <submittedName>
        <fullName evidence="6">Transcriptional regulator GstR</fullName>
    </submittedName>
</protein>
<gene>
    <name evidence="6" type="ORF">MAXJ12_18733</name>
</gene>
<keyword evidence="4" id="KW-0804">Transcription</keyword>
<keyword evidence="3" id="KW-0238">DNA-binding</keyword>
<evidence type="ECO:0000256" key="4">
    <source>
        <dbReference type="ARBA" id="ARBA00023163"/>
    </source>
</evidence>